<accession>A0ABS9L051</accession>
<dbReference type="PANTHER" id="PTHR37947">
    <property type="entry name" value="BLL2462 PROTEIN"/>
    <property type="match status" value="1"/>
</dbReference>
<evidence type="ECO:0000256" key="1">
    <source>
        <dbReference type="SAM" id="Phobius"/>
    </source>
</evidence>
<reference evidence="2" key="1">
    <citation type="submission" date="2022-01" db="EMBL/GenBank/DDBJ databases">
        <authorList>
            <person name="Jo J.-H."/>
            <person name="Im W.-T."/>
        </authorList>
    </citation>
    <scope>NUCLEOTIDE SEQUENCE</scope>
    <source>
        <strain evidence="2">NA20</strain>
    </source>
</reference>
<evidence type="ECO:0000313" key="2">
    <source>
        <dbReference type="EMBL" id="MCG2617967.1"/>
    </source>
</evidence>
<organism evidence="2 3">
    <name type="scientific">Terrimonas ginsenosidimutans</name>
    <dbReference type="NCBI Taxonomy" id="2908004"/>
    <lineage>
        <taxon>Bacteria</taxon>
        <taxon>Pseudomonadati</taxon>
        <taxon>Bacteroidota</taxon>
        <taxon>Chitinophagia</taxon>
        <taxon>Chitinophagales</taxon>
        <taxon>Chitinophagaceae</taxon>
        <taxon>Terrimonas</taxon>
    </lineage>
</organism>
<dbReference type="PANTHER" id="PTHR37947:SF1">
    <property type="entry name" value="BLL2462 PROTEIN"/>
    <property type="match status" value="1"/>
</dbReference>
<dbReference type="EMBL" id="JAKLTR010000029">
    <property type="protein sequence ID" value="MCG2617967.1"/>
    <property type="molecule type" value="Genomic_DNA"/>
</dbReference>
<dbReference type="RefSeq" id="WP_237876967.1">
    <property type="nucleotide sequence ID" value="NZ_JAKLTR010000029.1"/>
</dbReference>
<keyword evidence="1" id="KW-0472">Membrane</keyword>
<keyword evidence="1" id="KW-0812">Transmembrane</keyword>
<protein>
    <recommendedName>
        <fullName evidence="4">Aerotolerance regulator N-terminal domain-containing protein</fullName>
    </recommendedName>
</protein>
<feature type="transmembrane region" description="Helical" evidence="1">
    <location>
        <begin position="569"/>
        <end position="587"/>
    </location>
</feature>
<name>A0ABS9L051_9BACT</name>
<comment type="caution">
    <text evidence="2">The sequence shown here is derived from an EMBL/GenBank/DDBJ whole genome shotgun (WGS) entry which is preliminary data.</text>
</comment>
<keyword evidence="1" id="KW-1133">Transmembrane helix</keyword>
<evidence type="ECO:0008006" key="4">
    <source>
        <dbReference type="Google" id="ProtNLM"/>
    </source>
</evidence>
<dbReference type="InterPro" id="IPR029062">
    <property type="entry name" value="Class_I_gatase-like"/>
</dbReference>
<proteinExistence type="predicted"/>
<feature type="transmembrane region" description="Helical" evidence="1">
    <location>
        <begin position="6"/>
        <end position="23"/>
    </location>
</feature>
<keyword evidence="3" id="KW-1185">Reference proteome</keyword>
<dbReference type="SUPFAM" id="SSF52317">
    <property type="entry name" value="Class I glutamine amidotransferase-like"/>
    <property type="match status" value="1"/>
</dbReference>
<evidence type="ECO:0000313" key="3">
    <source>
        <dbReference type="Proteomes" id="UP001165367"/>
    </source>
</evidence>
<gene>
    <name evidence="2" type="ORF">LZZ85_26935</name>
</gene>
<sequence length="593" mass="65829">MKQEYIVIILSALLLLFLIRKEIKRSNRSWLAMRIIMSVLAITSLALLFIPVAFTTTKEKPSSQILVLVTPGAESEPDSFSSYKHITTDQQSSSPDITFIPDLPIYLSKHADGINSIHITGNGIMPYEWEILKEHKINSSYTPPSEPGGIIHADWPRSIARGGQFQVQGVYNNYGGEDLKVVLTGLGTSLDSVNIQKDSSQSFSLACQPSHNGNTIYELQAIRNGRIVSVEKLPVIIHPIGKPRILLLSSSPGFENKFLGTWLYENNYPVAIRNTVSRDKYDHQFLNMKATALNTINASVLETFDLLIADDNALAELSPSAAAALRSQIDKGTGLIIQSDSNRSLSSFSRPFILRKQVIGQTAKRNLSWSGNAPQKNQLSAEDWFAIQPDPVAQQLVTDEHQSVITACRLSGKGKVILNTAGTTYSWVLSGTMGSYSSFWSLLISKAGRTQKKETTWRYSPAFPTVDSEVRLTLEKNNPMPPVIKTTSGDLYTDQTPYLPDTWTGNWWPATPGWQTLSSTDTVSIYVFEDKDWSAAKAKAQISSNIMHAEKQTSAIGTRNKIITETKQVPVWFFYAGLLIACSFLWWERRAAG</sequence>
<dbReference type="Proteomes" id="UP001165367">
    <property type="component" value="Unassembled WGS sequence"/>
</dbReference>
<feature type="transmembrane region" description="Helical" evidence="1">
    <location>
        <begin position="35"/>
        <end position="54"/>
    </location>
</feature>